<dbReference type="EMBL" id="DSDY01000034">
    <property type="protein sequence ID" value="HDS10164.1"/>
    <property type="molecule type" value="Genomic_DNA"/>
</dbReference>
<dbReference type="PANTHER" id="PTHR42709:SF10">
    <property type="entry name" value="SNARE ASSOCIATED GOLGI PROTEIN"/>
    <property type="match status" value="1"/>
</dbReference>
<gene>
    <name evidence="3" type="ORF">ENO04_00865</name>
</gene>
<feature type="transmembrane region" description="Helical" evidence="1">
    <location>
        <begin position="161"/>
        <end position="185"/>
    </location>
</feature>
<feature type="transmembrane region" description="Helical" evidence="1">
    <location>
        <begin position="51"/>
        <end position="68"/>
    </location>
</feature>
<accession>A0A7C1I105</accession>
<feature type="transmembrane region" description="Helical" evidence="1">
    <location>
        <begin position="7"/>
        <end position="31"/>
    </location>
</feature>
<evidence type="ECO:0000256" key="1">
    <source>
        <dbReference type="SAM" id="Phobius"/>
    </source>
</evidence>
<feature type="transmembrane region" description="Helical" evidence="1">
    <location>
        <begin position="114"/>
        <end position="131"/>
    </location>
</feature>
<evidence type="ECO:0000259" key="2">
    <source>
        <dbReference type="Pfam" id="PF09335"/>
    </source>
</evidence>
<name>A0A7C1I105_9CREN</name>
<dbReference type="InterPro" id="IPR032816">
    <property type="entry name" value="VTT_dom"/>
</dbReference>
<keyword evidence="1" id="KW-0472">Membrane</keyword>
<dbReference type="Pfam" id="PF09335">
    <property type="entry name" value="VTT_dom"/>
    <property type="match status" value="1"/>
</dbReference>
<dbReference type="AlphaFoldDB" id="A0A7C1I105"/>
<sequence>MIKIDTLSLFSNIGLEGVFFGSLISNAIPYSAMPYLALVAAYSAASPNEKLIVAITGGVGATLGKLLLYGITRVAGKGLKSRKQNMQYLNLLLGAKSSFITIFLFAALPLPDDVVYIPLGLAGFSFLKFLIPLLTGKIFLVGLVAFLGSKARFLIESSIHSGLLPITILAMIIFTIELILIVFFVNWMNVFQVYNDKGFKVALKVFLKETYLVVTLNHPDLKKWFNERRIFKKL</sequence>
<feature type="transmembrane region" description="Helical" evidence="1">
    <location>
        <begin position="138"/>
        <end position="155"/>
    </location>
</feature>
<evidence type="ECO:0000313" key="3">
    <source>
        <dbReference type="EMBL" id="HDS10164.1"/>
    </source>
</evidence>
<dbReference type="InterPro" id="IPR051311">
    <property type="entry name" value="DedA_domain"/>
</dbReference>
<feature type="transmembrane region" description="Helical" evidence="1">
    <location>
        <begin position="88"/>
        <end position="108"/>
    </location>
</feature>
<proteinExistence type="predicted"/>
<comment type="caution">
    <text evidence="3">The sequence shown here is derived from an EMBL/GenBank/DDBJ whole genome shotgun (WGS) entry which is preliminary data.</text>
</comment>
<reference evidence="3" key="1">
    <citation type="journal article" date="2020" name="mSystems">
        <title>Genome- and Community-Level Interaction Insights into Carbon Utilization and Element Cycling Functions of Hydrothermarchaeota in Hydrothermal Sediment.</title>
        <authorList>
            <person name="Zhou Z."/>
            <person name="Liu Y."/>
            <person name="Xu W."/>
            <person name="Pan J."/>
            <person name="Luo Z.H."/>
            <person name="Li M."/>
        </authorList>
    </citation>
    <scope>NUCLEOTIDE SEQUENCE [LARGE SCALE GENOMIC DNA]</scope>
    <source>
        <strain evidence="3">SpSt-123</strain>
    </source>
</reference>
<keyword evidence="1" id="KW-0812">Transmembrane</keyword>
<dbReference type="PANTHER" id="PTHR42709">
    <property type="entry name" value="ALKALINE PHOSPHATASE LIKE PROTEIN"/>
    <property type="match status" value="1"/>
</dbReference>
<protein>
    <recommendedName>
        <fullName evidence="2">VTT domain-containing protein</fullName>
    </recommendedName>
</protein>
<feature type="domain" description="VTT" evidence="2">
    <location>
        <begin position="35"/>
        <end position="149"/>
    </location>
</feature>
<organism evidence="3">
    <name type="scientific">Fervidicoccus fontis</name>
    <dbReference type="NCBI Taxonomy" id="683846"/>
    <lineage>
        <taxon>Archaea</taxon>
        <taxon>Thermoproteota</taxon>
        <taxon>Thermoprotei</taxon>
        <taxon>Fervidicoccales</taxon>
        <taxon>Fervidicoccaceae</taxon>
        <taxon>Fervidicoccus</taxon>
    </lineage>
</organism>
<dbReference type="GO" id="GO:0005886">
    <property type="term" value="C:plasma membrane"/>
    <property type="evidence" value="ECO:0007669"/>
    <property type="project" value="TreeGrafter"/>
</dbReference>
<keyword evidence="1" id="KW-1133">Transmembrane helix</keyword>